<dbReference type="CDD" id="cd00920">
    <property type="entry name" value="Cupredoxin"/>
    <property type="match status" value="2"/>
</dbReference>
<reference evidence="3" key="2">
    <citation type="submission" date="2023-05" db="EMBL/GenBank/DDBJ databases">
        <authorList>
            <consortium name="Lawrence Berkeley National Laboratory"/>
            <person name="Steindorff A."/>
            <person name="Hensen N."/>
            <person name="Bonometti L."/>
            <person name="Westerberg I."/>
            <person name="Brannstrom I.O."/>
            <person name="Guillou S."/>
            <person name="Cros-Aarteil S."/>
            <person name="Calhoun S."/>
            <person name="Haridas S."/>
            <person name="Kuo A."/>
            <person name="Mondo S."/>
            <person name="Pangilinan J."/>
            <person name="Riley R."/>
            <person name="Labutti K."/>
            <person name="Andreopoulos B."/>
            <person name="Lipzen A."/>
            <person name="Chen C."/>
            <person name="Yanf M."/>
            <person name="Daum C."/>
            <person name="Ng V."/>
            <person name="Clum A."/>
            <person name="Ohm R."/>
            <person name="Martin F."/>
            <person name="Silar P."/>
            <person name="Natvig D."/>
            <person name="Lalanne C."/>
            <person name="Gautier V."/>
            <person name="Ament-Velasquez S.L."/>
            <person name="Kruys A."/>
            <person name="Hutchinson M.I."/>
            <person name="Powell A.J."/>
            <person name="Barry K."/>
            <person name="Miller A.N."/>
            <person name="Grigoriev I.V."/>
            <person name="Debuchy R."/>
            <person name="Gladieux P."/>
            <person name="Thoren M.H."/>
            <person name="Johannesson H."/>
        </authorList>
    </citation>
    <scope>NUCLEOTIDE SEQUENCE</scope>
    <source>
        <strain evidence="3">PSN309</strain>
    </source>
</reference>
<evidence type="ECO:0000313" key="4">
    <source>
        <dbReference type="Proteomes" id="UP001302126"/>
    </source>
</evidence>
<evidence type="ECO:0000256" key="2">
    <source>
        <dbReference type="SAM" id="SignalP"/>
    </source>
</evidence>
<proteinExistence type="predicted"/>
<dbReference type="EMBL" id="MU864392">
    <property type="protein sequence ID" value="KAK4188093.1"/>
    <property type="molecule type" value="Genomic_DNA"/>
</dbReference>
<sequence length="650" mass="69970">MRFSTGSLLSLSLAGLPVAQAINHLVSVGKGGELKFQPENLVAKQGDTVTYEFYAKNHSVTQSSFSEPCKPLANGFFSAFVPSQSQDTAAPTRFTITLEDVSKPIWVYCGQTNGNHCQKGMVHSINAPDTGDKTLQAFKDLAKDAPTSTSPADGLPAPGAFRGVRTIDVEVGKDGKLEFQPNNILEPPNTLVKFHFNPKNHSVVQSTFDTPCKSFQEGFSSGHIPVANSPSGVTFQFTIPDRKPFWFYCAQTNGDHCQKGMVGAINAPAEGDKTLEKYIAKAKAASAPSTIEPFAPLVGEVFVNGTEREKFGGNVLPSNGAGNVQPPASTVAGSPDATRTAFPGASQTLPSGPDAGEYFENIAGGGKPKHWGWADKMTGDAVDFLQLHLRIEDLLAHLLWEAYSRLEVGGVWHEQYPPTIVDAIGAWTGQSVVHMATTYTCLVHYNNKALDSCKWKLPLDNVNTFLNAFNRINLAQIGAMIDISSSIAAADPFIVPILLTQVGSKSRAAGVVNMMQSHSASISPREIALPAPLAWSFILANYVESCPQGLKIDGLPDKPWPVLNVPSTKVENNVTVSITLQYEGSQKDYKLAWIGPWGDLEFSDIDNDTKVVPVPKGWTGDVFIAVVKKKDMLLGELAANMVAGPNQVWL</sequence>
<feature type="chain" id="PRO_5043002428" description="Cupredoxin" evidence="2">
    <location>
        <begin position="22"/>
        <end position="650"/>
    </location>
</feature>
<protein>
    <recommendedName>
        <fullName evidence="5">Cupredoxin</fullName>
    </recommendedName>
</protein>
<dbReference type="SUPFAM" id="SSF49503">
    <property type="entry name" value="Cupredoxins"/>
    <property type="match status" value="2"/>
</dbReference>
<evidence type="ECO:0000313" key="3">
    <source>
        <dbReference type="EMBL" id="KAK4188093.1"/>
    </source>
</evidence>
<dbReference type="AlphaFoldDB" id="A0AAN7AI45"/>
<gene>
    <name evidence="3" type="ORF">QBC35DRAFT_473840</name>
</gene>
<feature type="signal peptide" evidence="2">
    <location>
        <begin position="1"/>
        <end position="21"/>
    </location>
</feature>
<dbReference type="PANTHER" id="PTHR34883">
    <property type="entry name" value="SERINE-RICH PROTEIN, PUTATIVE-RELATED-RELATED"/>
    <property type="match status" value="1"/>
</dbReference>
<feature type="region of interest" description="Disordered" evidence="1">
    <location>
        <begin position="317"/>
        <end position="338"/>
    </location>
</feature>
<keyword evidence="4" id="KW-1185">Reference proteome</keyword>
<reference evidence="3" key="1">
    <citation type="journal article" date="2023" name="Mol. Phylogenet. Evol.">
        <title>Genome-scale phylogeny and comparative genomics of the fungal order Sordariales.</title>
        <authorList>
            <person name="Hensen N."/>
            <person name="Bonometti L."/>
            <person name="Westerberg I."/>
            <person name="Brannstrom I.O."/>
            <person name="Guillou S."/>
            <person name="Cros-Aarteil S."/>
            <person name="Calhoun S."/>
            <person name="Haridas S."/>
            <person name="Kuo A."/>
            <person name="Mondo S."/>
            <person name="Pangilinan J."/>
            <person name="Riley R."/>
            <person name="LaButti K."/>
            <person name="Andreopoulos B."/>
            <person name="Lipzen A."/>
            <person name="Chen C."/>
            <person name="Yan M."/>
            <person name="Daum C."/>
            <person name="Ng V."/>
            <person name="Clum A."/>
            <person name="Steindorff A."/>
            <person name="Ohm R.A."/>
            <person name="Martin F."/>
            <person name="Silar P."/>
            <person name="Natvig D.O."/>
            <person name="Lalanne C."/>
            <person name="Gautier V."/>
            <person name="Ament-Velasquez S.L."/>
            <person name="Kruys A."/>
            <person name="Hutchinson M.I."/>
            <person name="Powell A.J."/>
            <person name="Barry K."/>
            <person name="Miller A.N."/>
            <person name="Grigoriev I.V."/>
            <person name="Debuchy R."/>
            <person name="Gladieux P."/>
            <person name="Hiltunen Thoren M."/>
            <person name="Johannesson H."/>
        </authorList>
    </citation>
    <scope>NUCLEOTIDE SEQUENCE</scope>
    <source>
        <strain evidence="3">PSN309</strain>
    </source>
</reference>
<dbReference type="InterPro" id="IPR008972">
    <property type="entry name" value="Cupredoxin"/>
</dbReference>
<name>A0AAN7AI45_9PEZI</name>
<comment type="caution">
    <text evidence="3">The sequence shown here is derived from an EMBL/GenBank/DDBJ whole genome shotgun (WGS) entry which is preliminary data.</text>
</comment>
<feature type="compositionally biased region" description="Polar residues" evidence="1">
    <location>
        <begin position="317"/>
        <end position="332"/>
    </location>
</feature>
<accession>A0AAN7AI45</accession>
<dbReference type="Gene3D" id="2.60.40.420">
    <property type="entry name" value="Cupredoxins - blue copper proteins"/>
    <property type="match status" value="2"/>
</dbReference>
<organism evidence="3 4">
    <name type="scientific">Podospora australis</name>
    <dbReference type="NCBI Taxonomy" id="1536484"/>
    <lineage>
        <taxon>Eukaryota</taxon>
        <taxon>Fungi</taxon>
        <taxon>Dikarya</taxon>
        <taxon>Ascomycota</taxon>
        <taxon>Pezizomycotina</taxon>
        <taxon>Sordariomycetes</taxon>
        <taxon>Sordariomycetidae</taxon>
        <taxon>Sordariales</taxon>
        <taxon>Podosporaceae</taxon>
        <taxon>Podospora</taxon>
    </lineage>
</organism>
<dbReference type="PANTHER" id="PTHR34883:SF15">
    <property type="entry name" value="EXTRACELLULAR SERINE-RICH PROTEIN"/>
    <property type="match status" value="1"/>
</dbReference>
<keyword evidence="2" id="KW-0732">Signal</keyword>
<dbReference type="Proteomes" id="UP001302126">
    <property type="component" value="Unassembled WGS sequence"/>
</dbReference>
<evidence type="ECO:0008006" key="5">
    <source>
        <dbReference type="Google" id="ProtNLM"/>
    </source>
</evidence>
<dbReference type="InterPro" id="IPR052953">
    <property type="entry name" value="Ser-rich/MCO-related"/>
</dbReference>
<evidence type="ECO:0000256" key="1">
    <source>
        <dbReference type="SAM" id="MobiDB-lite"/>
    </source>
</evidence>